<proteinExistence type="predicted"/>
<dbReference type="EMBL" id="VLLL01000005">
    <property type="protein sequence ID" value="TWJ15596.1"/>
    <property type="molecule type" value="Genomic_DNA"/>
</dbReference>
<protein>
    <recommendedName>
        <fullName evidence="3">YHS domain-containing protein</fullName>
    </recommendedName>
</protein>
<keyword evidence="2" id="KW-1185">Reference proteome</keyword>
<gene>
    <name evidence="1" type="ORF">LX16_1307</name>
</gene>
<dbReference type="Proteomes" id="UP000321617">
    <property type="component" value="Unassembled WGS sequence"/>
</dbReference>
<evidence type="ECO:0008006" key="3">
    <source>
        <dbReference type="Google" id="ProtNLM"/>
    </source>
</evidence>
<evidence type="ECO:0000313" key="2">
    <source>
        <dbReference type="Proteomes" id="UP000321617"/>
    </source>
</evidence>
<reference evidence="1 2" key="1">
    <citation type="journal article" date="2013" name="Stand. Genomic Sci.">
        <title>Genomic Encyclopedia of Type Strains, Phase I: The one thousand microbial genomes (KMG-I) project.</title>
        <authorList>
            <person name="Kyrpides N.C."/>
            <person name="Woyke T."/>
            <person name="Eisen J.A."/>
            <person name="Garrity G."/>
            <person name="Lilburn T.G."/>
            <person name="Beck B.J."/>
            <person name="Whitman W.B."/>
            <person name="Hugenholtz P."/>
            <person name="Klenk H.P."/>
        </authorList>
    </citation>
    <scope>NUCLEOTIDE SEQUENCE [LARGE SCALE GENOMIC DNA]</scope>
    <source>
        <strain evidence="1 2">DSM 45044</strain>
    </source>
</reference>
<comment type="caution">
    <text evidence="1">The sequence shown here is derived from an EMBL/GenBank/DDBJ whole genome shotgun (WGS) entry which is preliminary data.</text>
</comment>
<evidence type="ECO:0000313" key="1">
    <source>
        <dbReference type="EMBL" id="TWJ15596.1"/>
    </source>
</evidence>
<name>A0A562VCI9_9ACTN</name>
<dbReference type="AlphaFoldDB" id="A0A562VCI9"/>
<sequence>MIVVDIAVPAGRYGPERLDRIGREVAARLLTESDAVAPTVASFREWTRVLVSEVPGWFAGEGEEPFGFTVTVTVPGLWRKEVTGHFIARVTEGLAAAVPESADRIRREPAAWVQVVGVPEGGLGVYGRSVGSAELAELMSAGFRDAADRDGLVGRPPEGMSVDPTCGAIVPEDSVLTAVYGGVRFGYCCTDCRDAHAVRMSTAGAMPESVEDVSLQQVTESGPVELDPELLRRHP</sequence>
<organism evidence="1 2">
    <name type="scientific">Stackebrandtia albiflava</name>
    <dbReference type="NCBI Taxonomy" id="406432"/>
    <lineage>
        <taxon>Bacteria</taxon>
        <taxon>Bacillati</taxon>
        <taxon>Actinomycetota</taxon>
        <taxon>Actinomycetes</taxon>
        <taxon>Glycomycetales</taxon>
        <taxon>Glycomycetaceae</taxon>
        <taxon>Stackebrandtia</taxon>
    </lineage>
</organism>
<accession>A0A562VCI9</accession>